<feature type="compositionally biased region" description="Low complexity" evidence="3">
    <location>
        <begin position="357"/>
        <end position="368"/>
    </location>
</feature>
<feature type="compositionally biased region" description="Basic and acidic residues" evidence="3">
    <location>
        <begin position="520"/>
        <end position="534"/>
    </location>
</feature>
<protein>
    <submittedName>
        <fullName evidence="4">Uncharacterized protein</fullName>
    </submittedName>
</protein>
<evidence type="ECO:0000256" key="3">
    <source>
        <dbReference type="SAM" id="MobiDB-lite"/>
    </source>
</evidence>
<feature type="region of interest" description="Disordered" evidence="3">
    <location>
        <begin position="520"/>
        <end position="609"/>
    </location>
</feature>
<evidence type="ECO:0000256" key="1">
    <source>
        <dbReference type="ARBA" id="ARBA00022441"/>
    </source>
</evidence>
<name>A0A8H7PUU4_MORIS</name>
<gene>
    <name evidence="4" type="ORF">INT43_008541</name>
</gene>
<dbReference type="PANTHER" id="PTHR46093:SF18">
    <property type="entry name" value="FIBRONECTIN TYPE-III DOMAIN-CONTAINING PROTEIN"/>
    <property type="match status" value="1"/>
</dbReference>
<dbReference type="Proteomes" id="UP000654370">
    <property type="component" value="Unassembled WGS sequence"/>
</dbReference>
<feature type="compositionally biased region" description="Polar residues" evidence="3">
    <location>
        <begin position="492"/>
        <end position="507"/>
    </location>
</feature>
<dbReference type="EMBL" id="JAEPQZ010000005">
    <property type="protein sequence ID" value="KAG2180959.1"/>
    <property type="molecule type" value="Genomic_DNA"/>
</dbReference>
<organism evidence="4 5">
    <name type="scientific">Mortierella isabellina</name>
    <name type="common">Filamentous fungus</name>
    <name type="synonym">Umbelopsis isabellina</name>
    <dbReference type="NCBI Taxonomy" id="91625"/>
    <lineage>
        <taxon>Eukaryota</taxon>
        <taxon>Fungi</taxon>
        <taxon>Fungi incertae sedis</taxon>
        <taxon>Mucoromycota</taxon>
        <taxon>Mucoromycotina</taxon>
        <taxon>Umbelopsidomycetes</taxon>
        <taxon>Umbelopsidales</taxon>
        <taxon>Umbelopsidaceae</taxon>
        <taxon>Umbelopsis</taxon>
    </lineage>
</organism>
<keyword evidence="2" id="KW-0677">Repeat</keyword>
<evidence type="ECO:0000313" key="4">
    <source>
        <dbReference type="EMBL" id="KAG2180959.1"/>
    </source>
</evidence>
<dbReference type="OrthoDB" id="10250130at2759"/>
<reference evidence="4" key="1">
    <citation type="submission" date="2020-12" db="EMBL/GenBank/DDBJ databases">
        <title>Metabolic potential, ecology and presence of endohyphal bacteria is reflected in genomic diversity of Mucoromycotina.</title>
        <authorList>
            <person name="Muszewska A."/>
            <person name="Okrasinska A."/>
            <person name="Steczkiewicz K."/>
            <person name="Drgas O."/>
            <person name="Orlowska M."/>
            <person name="Perlinska-Lenart U."/>
            <person name="Aleksandrzak-Piekarczyk T."/>
            <person name="Szatraj K."/>
            <person name="Zielenkiewicz U."/>
            <person name="Pilsyk S."/>
            <person name="Malc E."/>
            <person name="Mieczkowski P."/>
            <person name="Kruszewska J.S."/>
            <person name="Biernat P."/>
            <person name="Pawlowska J."/>
        </authorList>
    </citation>
    <scope>NUCLEOTIDE SEQUENCE</scope>
    <source>
        <strain evidence="4">WA0000067209</strain>
    </source>
</reference>
<dbReference type="Pfam" id="PF24681">
    <property type="entry name" value="Kelch_KLHDC2_KLHL20_DRC7"/>
    <property type="match status" value="1"/>
</dbReference>
<dbReference type="AlphaFoldDB" id="A0A8H7PUU4"/>
<feature type="compositionally biased region" description="Polar residues" evidence="3">
    <location>
        <begin position="575"/>
        <end position="590"/>
    </location>
</feature>
<proteinExistence type="predicted"/>
<sequence>MISHYTELTWILGGVLIGHKFYLPFMAAEPNCFELDISTWTWKRHPIKIKGNIEIKAFITTAVAIGPLIYLFGGREVQSFTLANKLYVLDSRDFTLRLIDDAAGSPPRPRHEHSVDVLYDRYVAIFGGLCYHSVGENDLFLYDTVENTWLEPHVIGRTPHIRFGHASAVINNFIYIYGGCQIENDCNRIYDDLYKFDFTKSTWYKFEHPEMFDVRRHATKNRHNSEDMEVDSGSPYSIESDFLIPTTGHYPRDRFQCAMISIGNKLVIFGGHTLRQDDEDNNELFDYSIDQTDIFDPEWCHWTSLDATSEAGSIFPADMSYSVIPTDSAHIQDGFEVFVVGQHKIFEGQSSQFEGFSSASTTSMSGSGDRNKSQSDSYFSVPVDSHKKLHPSGTMATPQAMLNVDGQAEQFPILANSPGRLVKSPAGMNENQSSNCPREAEVPDDDNHDVHENGNWVNQRHEPPEEPPIDMSKTNRNDNINPSRKDKPAEGKTNQETAEPDDSSISNEVKEIFRHEVDLAERHKEPGARTDDNKATQASTTLHSAPMKPRETSASANPTMRLNEADMMISKEGSSDSQKASTDSAGSNMAGSFRGPKSSESTTSEGWYGKDTRKYTLESFCMLLKLNIRVPNNN</sequence>
<feature type="region of interest" description="Disordered" evidence="3">
    <location>
        <begin position="355"/>
        <end position="397"/>
    </location>
</feature>
<keyword evidence="5" id="KW-1185">Reference proteome</keyword>
<dbReference type="Gene3D" id="2.120.10.80">
    <property type="entry name" value="Kelch-type beta propeller"/>
    <property type="match status" value="1"/>
</dbReference>
<evidence type="ECO:0000256" key="2">
    <source>
        <dbReference type="ARBA" id="ARBA00022737"/>
    </source>
</evidence>
<feature type="region of interest" description="Disordered" evidence="3">
    <location>
        <begin position="418"/>
        <end position="507"/>
    </location>
</feature>
<accession>A0A8H7PUU4</accession>
<dbReference type="SUPFAM" id="SSF117281">
    <property type="entry name" value="Kelch motif"/>
    <property type="match status" value="1"/>
</dbReference>
<feature type="compositionally biased region" description="Polar residues" evidence="3">
    <location>
        <begin position="472"/>
        <end position="482"/>
    </location>
</feature>
<keyword evidence="1" id="KW-0880">Kelch repeat</keyword>
<comment type="caution">
    <text evidence="4">The sequence shown here is derived from an EMBL/GenBank/DDBJ whole genome shotgun (WGS) entry which is preliminary data.</text>
</comment>
<dbReference type="InterPro" id="IPR015915">
    <property type="entry name" value="Kelch-typ_b-propeller"/>
</dbReference>
<dbReference type="PANTHER" id="PTHR46093">
    <property type="entry name" value="ACYL-COA-BINDING DOMAIN-CONTAINING PROTEIN 5"/>
    <property type="match status" value="1"/>
</dbReference>
<evidence type="ECO:0000313" key="5">
    <source>
        <dbReference type="Proteomes" id="UP000654370"/>
    </source>
</evidence>